<evidence type="ECO:0000313" key="3">
    <source>
        <dbReference type="EMBL" id="KAA0154656.1"/>
    </source>
</evidence>
<dbReference type="InterPro" id="IPR002539">
    <property type="entry name" value="MaoC-like_dom"/>
</dbReference>
<evidence type="ECO:0000256" key="1">
    <source>
        <dbReference type="SAM" id="Phobius"/>
    </source>
</evidence>
<keyword evidence="1" id="KW-1133">Transmembrane helix</keyword>
<accession>A0A5A8CNH5</accession>
<comment type="caution">
    <text evidence="3">The sequence shown here is derived from an EMBL/GenBank/DDBJ whole genome shotgun (WGS) entry which is preliminary data.</text>
</comment>
<keyword evidence="4" id="KW-1185">Reference proteome</keyword>
<evidence type="ECO:0000259" key="2">
    <source>
        <dbReference type="Pfam" id="PF01575"/>
    </source>
</evidence>
<dbReference type="Pfam" id="PF01575">
    <property type="entry name" value="MaoC_dehydratas"/>
    <property type="match status" value="1"/>
</dbReference>
<dbReference type="InterPro" id="IPR029069">
    <property type="entry name" value="HotDog_dom_sf"/>
</dbReference>
<dbReference type="Proteomes" id="UP000323011">
    <property type="component" value="Unassembled WGS sequence"/>
</dbReference>
<gene>
    <name evidence="3" type="ORF">FNF29_02186</name>
</gene>
<name>A0A5A8CNH5_CAFRO</name>
<dbReference type="SUPFAM" id="SSF54637">
    <property type="entry name" value="Thioesterase/thiol ester dehydrase-isomerase"/>
    <property type="match status" value="1"/>
</dbReference>
<sequence>MDHPMLSSLAWAGAAGGVAVAFVAGAGVATVLLWHHSTWSVMVAKGGGDELSWPAGSQEFVGAIASTVASWMGGSAMAGGAVTRLKADAIRVATGVVDRSFLVRHAICTERPAPGMAGAANAMPLGAPHAAFFGMQLGLLTDPRLPFSLIGSVHYACKMYQTRPIRADAPLRVQATLGGIARPHRRGTLVDVVLSVWEGTDSPAGPERLAVTNTFLFFHSRRGFVGDELSGGSRGTPDSEERLLTLSLEPSDAAAWASLTGDFNPIHTSDLAARALGVGPVRIVHGMSALDRALPAVFSRAMGSASGAAAPDASGVTGALPEALLPAVLEAKFTRPLGVPAARVVTSACSPAAPWAARGGVAPGLYLRVSDADKPDARPFQEACLVWGKDAAVRAASPVP</sequence>
<dbReference type="AlphaFoldDB" id="A0A5A8CNH5"/>
<dbReference type="PANTHER" id="PTHR43841">
    <property type="entry name" value="3-HYDROXYACYL-THIOESTER DEHYDRATASE HTDX-RELATED"/>
    <property type="match status" value="1"/>
</dbReference>
<organism evidence="3 4">
    <name type="scientific">Cafeteria roenbergensis</name>
    <name type="common">Marine flagellate</name>
    <dbReference type="NCBI Taxonomy" id="33653"/>
    <lineage>
        <taxon>Eukaryota</taxon>
        <taxon>Sar</taxon>
        <taxon>Stramenopiles</taxon>
        <taxon>Bigyra</taxon>
        <taxon>Opalozoa</taxon>
        <taxon>Bicosoecida</taxon>
        <taxon>Cafeteriaceae</taxon>
        <taxon>Cafeteria</taxon>
    </lineage>
</organism>
<feature type="domain" description="MaoC-like" evidence="2">
    <location>
        <begin position="245"/>
        <end position="290"/>
    </location>
</feature>
<dbReference type="Gene3D" id="3.10.129.10">
    <property type="entry name" value="Hotdog Thioesterase"/>
    <property type="match status" value="1"/>
</dbReference>
<dbReference type="PANTHER" id="PTHR43841:SF3">
    <property type="entry name" value="(3R)-HYDROXYACYL-ACP DEHYDRATASE SUBUNIT HADB"/>
    <property type="match status" value="1"/>
</dbReference>
<proteinExistence type="predicted"/>
<dbReference type="EMBL" id="VLTN01000010">
    <property type="protein sequence ID" value="KAA0154656.1"/>
    <property type="molecule type" value="Genomic_DNA"/>
</dbReference>
<protein>
    <recommendedName>
        <fullName evidence="2">MaoC-like domain-containing protein</fullName>
    </recommendedName>
</protein>
<keyword evidence="1" id="KW-0472">Membrane</keyword>
<reference evidence="3 4" key="1">
    <citation type="submission" date="2019-07" db="EMBL/GenBank/DDBJ databases">
        <title>Genomes of Cafeteria roenbergensis.</title>
        <authorList>
            <person name="Fischer M.G."/>
            <person name="Hackl T."/>
            <person name="Roman M."/>
        </authorList>
    </citation>
    <scope>NUCLEOTIDE SEQUENCE [LARGE SCALE GENOMIC DNA]</scope>
    <source>
        <strain evidence="3 4">BVI</strain>
    </source>
</reference>
<keyword evidence="1" id="KW-0812">Transmembrane</keyword>
<evidence type="ECO:0000313" key="4">
    <source>
        <dbReference type="Proteomes" id="UP000323011"/>
    </source>
</evidence>
<feature type="transmembrane region" description="Helical" evidence="1">
    <location>
        <begin position="12"/>
        <end position="34"/>
    </location>
</feature>